<dbReference type="AlphaFoldDB" id="A0A1X6N6R6"/>
<keyword evidence="3" id="KW-0804">Transcription</keyword>
<protein>
    <recommendedName>
        <fullName evidence="5">Velvet domain-containing protein</fullName>
    </recommendedName>
</protein>
<dbReference type="Proteomes" id="UP000194127">
    <property type="component" value="Unassembled WGS sequence"/>
</dbReference>
<evidence type="ECO:0000256" key="2">
    <source>
        <dbReference type="ARBA" id="ARBA00023015"/>
    </source>
</evidence>
<evidence type="ECO:0000259" key="5">
    <source>
        <dbReference type="PROSITE" id="PS51821"/>
    </source>
</evidence>
<evidence type="ECO:0000256" key="3">
    <source>
        <dbReference type="ARBA" id="ARBA00023163"/>
    </source>
</evidence>
<keyword evidence="4" id="KW-0539">Nucleus</keyword>
<name>A0A1X6N6R6_9APHY</name>
<feature type="domain" description="Velvet" evidence="5">
    <location>
        <begin position="1"/>
        <end position="149"/>
    </location>
</feature>
<dbReference type="RefSeq" id="XP_024341004.1">
    <property type="nucleotide sequence ID" value="XM_024484857.1"/>
</dbReference>
<comment type="subcellular location">
    <subcellularLocation>
        <location evidence="1">Nucleus</location>
    </subcellularLocation>
</comment>
<reference evidence="6 7" key="1">
    <citation type="submission" date="2017-04" db="EMBL/GenBank/DDBJ databases">
        <title>Genome Sequence of the Model Brown-Rot Fungus Postia placenta SB12.</title>
        <authorList>
            <consortium name="DOE Joint Genome Institute"/>
            <person name="Gaskell J."/>
            <person name="Kersten P."/>
            <person name="Larrondo L.F."/>
            <person name="Canessa P."/>
            <person name="Martinez D."/>
            <person name="Hibbett D."/>
            <person name="Schmoll M."/>
            <person name="Kubicek C.P."/>
            <person name="Martinez A.T."/>
            <person name="Yadav J."/>
            <person name="Master E."/>
            <person name="Magnuson J.K."/>
            <person name="James T."/>
            <person name="Yaver D."/>
            <person name="Berka R."/>
            <person name="Labutti K."/>
            <person name="Lipzen A."/>
            <person name="Aerts A."/>
            <person name="Barry K."/>
            <person name="Henrissat B."/>
            <person name="Blanchette R."/>
            <person name="Grigoriev I."/>
            <person name="Cullen D."/>
        </authorList>
    </citation>
    <scope>NUCLEOTIDE SEQUENCE [LARGE SCALE GENOMIC DNA]</scope>
    <source>
        <strain evidence="6 7">MAD-698-R-SB12</strain>
    </source>
</reference>
<evidence type="ECO:0000313" key="7">
    <source>
        <dbReference type="Proteomes" id="UP000194127"/>
    </source>
</evidence>
<feature type="non-terminal residue" evidence="6">
    <location>
        <position position="1"/>
    </location>
</feature>
<gene>
    <name evidence="6" type="ORF">POSPLADRAFT_1137985</name>
</gene>
<dbReference type="InterPro" id="IPR021740">
    <property type="entry name" value="Velvet"/>
</dbReference>
<dbReference type="STRING" id="670580.A0A1X6N6R6"/>
<proteinExistence type="predicted"/>
<dbReference type="EMBL" id="KZ110594">
    <property type="protein sequence ID" value="OSX64210.1"/>
    <property type="molecule type" value="Genomic_DNA"/>
</dbReference>
<keyword evidence="2" id="KW-0805">Transcription regulation</keyword>
<evidence type="ECO:0000313" key="6">
    <source>
        <dbReference type="EMBL" id="OSX64210.1"/>
    </source>
</evidence>
<dbReference type="Pfam" id="PF11754">
    <property type="entry name" value="Velvet"/>
    <property type="match status" value="1"/>
</dbReference>
<evidence type="ECO:0000256" key="4">
    <source>
        <dbReference type="ARBA" id="ARBA00023242"/>
    </source>
</evidence>
<dbReference type="PANTHER" id="PTHR33572">
    <property type="entry name" value="SPORE DEVELOPMENT REGULATOR VOSA"/>
    <property type="match status" value="1"/>
</dbReference>
<dbReference type="GeneID" id="36329806"/>
<dbReference type="Gene3D" id="2.60.40.3960">
    <property type="entry name" value="Velvet domain"/>
    <property type="match status" value="1"/>
</dbReference>
<evidence type="ECO:0000256" key="1">
    <source>
        <dbReference type="ARBA" id="ARBA00004123"/>
    </source>
</evidence>
<dbReference type="PANTHER" id="PTHR33572:SF15">
    <property type="entry name" value="VELVET DOMAIN-CONTAINING PROTEIN"/>
    <property type="match status" value="1"/>
</dbReference>
<keyword evidence="7" id="KW-1185">Reference proteome</keyword>
<dbReference type="OrthoDB" id="3056235at2759"/>
<dbReference type="PROSITE" id="PS51821">
    <property type="entry name" value="VELVET"/>
    <property type="match status" value="1"/>
</dbReference>
<accession>A0A1X6N6R6</accession>
<dbReference type="InterPro" id="IPR037525">
    <property type="entry name" value="Velvet_dom"/>
</dbReference>
<sequence>RSYRLEIVQHPAKTAEFRDSTLTRLPLAPPLIARLLIPDQSEVAAVDDADLPFLVAQLSLLSSDGSASADISQTSGGPQRLLYGNLVASPQVLHNLQGKKGVYFIFPDVSIRWQGQYQLSVALLRLPRQSCLSCPWYSPLTLLSIDWIY</sequence>
<dbReference type="InterPro" id="IPR038491">
    <property type="entry name" value="Velvet_dom_sf"/>
</dbReference>
<dbReference type="GO" id="GO:0005634">
    <property type="term" value="C:nucleus"/>
    <property type="evidence" value="ECO:0007669"/>
    <property type="project" value="UniProtKB-SubCell"/>
</dbReference>
<organism evidence="6 7">
    <name type="scientific">Postia placenta MAD-698-R-SB12</name>
    <dbReference type="NCBI Taxonomy" id="670580"/>
    <lineage>
        <taxon>Eukaryota</taxon>
        <taxon>Fungi</taxon>
        <taxon>Dikarya</taxon>
        <taxon>Basidiomycota</taxon>
        <taxon>Agaricomycotina</taxon>
        <taxon>Agaricomycetes</taxon>
        <taxon>Polyporales</taxon>
        <taxon>Adustoporiaceae</taxon>
        <taxon>Rhodonia</taxon>
    </lineage>
</organism>